<evidence type="ECO:0000256" key="1">
    <source>
        <dbReference type="SAM" id="Phobius"/>
    </source>
</evidence>
<keyword evidence="3" id="KW-1185">Reference proteome</keyword>
<evidence type="ECO:0000313" key="2">
    <source>
        <dbReference type="EMBL" id="KAF5801182.1"/>
    </source>
</evidence>
<keyword evidence="1" id="KW-1133">Transmembrane helix</keyword>
<evidence type="ECO:0000313" key="3">
    <source>
        <dbReference type="Proteomes" id="UP000215914"/>
    </source>
</evidence>
<proteinExistence type="predicted"/>
<keyword evidence="1" id="KW-0472">Membrane</keyword>
<gene>
    <name evidence="2" type="ORF">HanXRQr2_Chr06g0245101</name>
</gene>
<reference evidence="2" key="1">
    <citation type="journal article" date="2017" name="Nature">
        <title>The sunflower genome provides insights into oil metabolism, flowering and Asterid evolution.</title>
        <authorList>
            <person name="Badouin H."/>
            <person name="Gouzy J."/>
            <person name="Grassa C.J."/>
            <person name="Murat F."/>
            <person name="Staton S.E."/>
            <person name="Cottret L."/>
            <person name="Lelandais-Briere C."/>
            <person name="Owens G.L."/>
            <person name="Carrere S."/>
            <person name="Mayjonade B."/>
            <person name="Legrand L."/>
            <person name="Gill N."/>
            <person name="Kane N.C."/>
            <person name="Bowers J.E."/>
            <person name="Hubner S."/>
            <person name="Bellec A."/>
            <person name="Berard A."/>
            <person name="Berges H."/>
            <person name="Blanchet N."/>
            <person name="Boniface M.C."/>
            <person name="Brunel D."/>
            <person name="Catrice O."/>
            <person name="Chaidir N."/>
            <person name="Claudel C."/>
            <person name="Donnadieu C."/>
            <person name="Faraut T."/>
            <person name="Fievet G."/>
            <person name="Helmstetter N."/>
            <person name="King M."/>
            <person name="Knapp S.J."/>
            <person name="Lai Z."/>
            <person name="Le Paslier M.C."/>
            <person name="Lippi Y."/>
            <person name="Lorenzon L."/>
            <person name="Mandel J.R."/>
            <person name="Marage G."/>
            <person name="Marchand G."/>
            <person name="Marquand E."/>
            <person name="Bret-Mestries E."/>
            <person name="Morien E."/>
            <person name="Nambeesan S."/>
            <person name="Nguyen T."/>
            <person name="Pegot-Espagnet P."/>
            <person name="Pouilly N."/>
            <person name="Raftis F."/>
            <person name="Sallet E."/>
            <person name="Schiex T."/>
            <person name="Thomas J."/>
            <person name="Vandecasteele C."/>
            <person name="Vares D."/>
            <person name="Vear F."/>
            <person name="Vautrin S."/>
            <person name="Crespi M."/>
            <person name="Mangin B."/>
            <person name="Burke J.M."/>
            <person name="Salse J."/>
            <person name="Munos S."/>
            <person name="Vincourt P."/>
            <person name="Rieseberg L.H."/>
            <person name="Langlade N.B."/>
        </authorList>
    </citation>
    <scope>NUCLEOTIDE SEQUENCE</scope>
    <source>
        <tissue evidence="2">Leaves</tissue>
    </source>
</reference>
<name>A0A9K3IQP9_HELAN</name>
<keyword evidence="1" id="KW-0812">Transmembrane</keyword>
<feature type="transmembrane region" description="Helical" evidence="1">
    <location>
        <begin position="6"/>
        <end position="27"/>
    </location>
</feature>
<dbReference type="AlphaFoldDB" id="A0A9K3IQP9"/>
<organism evidence="2 3">
    <name type="scientific">Helianthus annuus</name>
    <name type="common">Common sunflower</name>
    <dbReference type="NCBI Taxonomy" id="4232"/>
    <lineage>
        <taxon>Eukaryota</taxon>
        <taxon>Viridiplantae</taxon>
        <taxon>Streptophyta</taxon>
        <taxon>Embryophyta</taxon>
        <taxon>Tracheophyta</taxon>
        <taxon>Spermatophyta</taxon>
        <taxon>Magnoliopsida</taxon>
        <taxon>eudicotyledons</taxon>
        <taxon>Gunneridae</taxon>
        <taxon>Pentapetalae</taxon>
        <taxon>asterids</taxon>
        <taxon>campanulids</taxon>
        <taxon>Asterales</taxon>
        <taxon>Asteraceae</taxon>
        <taxon>Asteroideae</taxon>
        <taxon>Heliantheae alliance</taxon>
        <taxon>Heliantheae</taxon>
        <taxon>Helianthus</taxon>
    </lineage>
</organism>
<accession>A0A9K3IQP9</accession>
<dbReference type="EMBL" id="MNCJ02000321">
    <property type="protein sequence ID" value="KAF5801182.1"/>
    <property type="molecule type" value="Genomic_DNA"/>
</dbReference>
<reference evidence="2" key="2">
    <citation type="submission" date="2020-06" db="EMBL/GenBank/DDBJ databases">
        <title>Helianthus annuus Genome sequencing and assembly Release 2.</title>
        <authorList>
            <person name="Gouzy J."/>
            <person name="Langlade N."/>
            <person name="Munos S."/>
        </authorList>
    </citation>
    <scope>NUCLEOTIDE SEQUENCE</scope>
    <source>
        <tissue evidence="2">Leaves</tissue>
    </source>
</reference>
<sequence length="54" mass="6392">MFESGFLAHALAMNDPLVTLLMFWMVLRRCCCFCCYEPLVNLVCDMFEFELDMQ</sequence>
<dbReference type="Proteomes" id="UP000215914">
    <property type="component" value="Unassembled WGS sequence"/>
</dbReference>
<comment type="caution">
    <text evidence="2">The sequence shown here is derived from an EMBL/GenBank/DDBJ whole genome shotgun (WGS) entry which is preliminary data.</text>
</comment>
<protein>
    <submittedName>
        <fullName evidence="2">Uncharacterized protein</fullName>
    </submittedName>
</protein>
<dbReference type="Gramene" id="mRNA:HanXRQr2_Chr06g0245101">
    <property type="protein sequence ID" value="mRNA:HanXRQr2_Chr06g0245101"/>
    <property type="gene ID" value="HanXRQr2_Chr06g0245101"/>
</dbReference>